<dbReference type="Proteomes" id="UP000054549">
    <property type="component" value="Unassembled WGS sequence"/>
</dbReference>
<gene>
    <name evidence="1" type="ORF">M378DRAFT_173850</name>
</gene>
<organism evidence="1 2">
    <name type="scientific">Amanita muscaria (strain Koide BX008)</name>
    <dbReference type="NCBI Taxonomy" id="946122"/>
    <lineage>
        <taxon>Eukaryota</taxon>
        <taxon>Fungi</taxon>
        <taxon>Dikarya</taxon>
        <taxon>Basidiomycota</taxon>
        <taxon>Agaricomycotina</taxon>
        <taxon>Agaricomycetes</taxon>
        <taxon>Agaricomycetidae</taxon>
        <taxon>Agaricales</taxon>
        <taxon>Pluteineae</taxon>
        <taxon>Amanitaceae</taxon>
        <taxon>Amanita</taxon>
    </lineage>
</organism>
<dbReference type="HOGENOM" id="CLU_3147093_0_0_1"/>
<sequence>LIRGSNIGNNSATGGAKAKCSNCGATMGKDIISHVLVPVVGSEHLVTSL</sequence>
<evidence type="ECO:0000313" key="2">
    <source>
        <dbReference type="Proteomes" id="UP000054549"/>
    </source>
</evidence>
<dbReference type="EMBL" id="KN818569">
    <property type="protein sequence ID" value="KIL55090.1"/>
    <property type="molecule type" value="Genomic_DNA"/>
</dbReference>
<keyword evidence="2" id="KW-1185">Reference proteome</keyword>
<dbReference type="AlphaFoldDB" id="A0A0C2RXQ5"/>
<evidence type="ECO:0000313" key="1">
    <source>
        <dbReference type="EMBL" id="KIL55090.1"/>
    </source>
</evidence>
<dbReference type="InParanoid" id="A0A0C2RXQ5"/>
<accession>A0A0C2RXQ5</accession>
<reference evidence="1 2" key="1">
    <citation type="submission" date="2014-04" db="EMBL/GenBank/DDBJ databases">
        <title>Evolutionary Origins and Diversification of the Mycorrhizal Mutualists.</title>
        <authorList>
            <consortium name="DOE Joint Genome Institute"/>
            <consortium name="Mycorrhizal Genomics Consortium"/>
            <person name="Kohler A."/>
            <person name="Kuo A."/>
            <person name="Nagy L.G."/>
            <person name="Floudas D."/>
            <person name="Copeland A."/>
            <person name="Barry K.W."/>
            <person name="Cichocki N."/>
            <person name="Veneault-Fourrey C."/>
            <person name="LaButti K."/>
            <person name="Lindquist E.A."/>
            <person name="Lipzen A."/>
            <person name="Lundell T."/>
            <person name="Morin E."/>
            <person name="Murat C."/>
            <person name="Riley R."/>
            <person name="Ohm R."/>
            <person name="Sun H."/>
            <person name="Tunlid A."/>
            <person name="Henrissat B."/>
            <person name="Grigoriev I.V."/>
            <person name="Hibbett D.S."/>
            <person name="Martin F."/>
        </authorList>
    </citation>
    <scope>NUCLEOTIDE SEQUENCE [LARGE SCALE GENOMIC DNA]</scope>
    <source>
        <strain evidence="1 2">Koide BX008</strain>
    </source>
</reference>
<proteinExistence type="predicted"/>
<feature type="non-terminal residue" evidence="1">
    <location>
        <position position="1"/>
    </location>
</feature>
<protein>
    <submittedName>
        <fullName evidence="1">Uncharacterized protein</fullName>
    </submittedName>
</protein>
<name>A0A0C2RXQ5_AMAMK</name>